<dbReference type="AlphaFoldDB" id="A0A669EA50"/>
<dbReference type="Ensembl" id="ENSONIT00000093492.1">
    <property type="protein sequence ID" value="ENSONIP00000069668.1"/>
    <property type="gene ID" value="ENSONIG00000042304.1"/>
</dbReference>
<evidence type="ECO:0000313" key="1">
    <source>
        <dbReference type="Ensembl" id="ENSONIP00000069668.1"/>
    </source>
</evidence>
<reference evidence="1" key="3">
    <citation type="submission" date="2025-09" db="UniProtKB">
        <authorList>
            <consortium name="Ensembl"/>
        </authorList>
    </citation>
    <scope>IDENTIFICATION</scope>
</reference>
<protein>
    <submittedName>
        <fullName evidence="1">Uncharacterized protein</fullName>
    </submittedName>
</protein>
<accession>A0A669EA50</accession>
<organism evidence="1 2">
    <name type="scientific">Oreochromis niloticus</name>
    <name type="common">Nile tilapia</name>
    <name type="synonym">Tilapia nilotica</name>
    <dbReference type="NCBI Taxonomy" id="8128"/>
    <lineage>
        <taxon>Eukaryota</taxon>
        <taxon>Metazoa</taxon>
        <taxon>Chordata</taxon>
        <taxon>Craniata</taxon>
        <taxon>Vertebrata</taxon>
        <taxon>Euteleostomi</taxon>
        <taxon>Actinopterygii</taxon>
        <taxon>Neopterygii</taxon>
        <taxon>Teleostei</taxon>
        <taxon>Neoteleostei</taxon>
        <taxon>Acanthomorphata</taxon>
        <taxon>Ovalentaria</taxon>
        <taxon>Cichlomorphae</taxon>
        <taxon>Cichliformes</taxon>
        <taxon>Cichlidae</taxon>
        <taxon>African cichlids</taxon>
        <taxon>Pseudocrenilabrinae</taxon>
        <taxon>Oreochromini</taxon>
        <taxon>Oreochromis</taxon>
    </lineage>
</organism>
<proteinExistence type="predicted"/>
<name>A0A669EA50_ORENI</name>
<reference evidence="1" key="2">
    <citation type="submission" date="2025-08" db="UniProtKB">
        <authorList>
            <consortium name="Ensembl"/>
        </authorList>
    </citation>
    <scope>IDENTIFICATION</scope>
</reference>
<evidence type="ECO:0000313" key="2">
    <source>
        <dbReference type="Proteomes" id="UP000005207"/>
    </source>
</evidence>
<dbReference type="InParanoid" id="A0A669EA50"/>
<reference evidence="2" key="1">
    <citation type="submission" date="2012-01" db="EMBL/GenBank/DDBJ databases">
        <title>The Genome Sequence of Oreochromis niloticus (Nile Tilapia).</title>
        <authorList>
            <consortium name="Broad Institute Genome Assembly Team"/>
            <consortium name="Broad Institute Sequencing Platform"/>
            <person name="Di Palma F."/>
            <person name="Johnson J."/>
            <person name="Lander E.S."/>
            <person name="Lindblad-Toh K."/>
        </authorList>
    </citation>
    <scope>NUCLEOTIDE SEQUENCE [LARGE SCALE GENOMIC DNA]</scope>
</reference>
<keyword evidence="2" id="KW-1185">Reference proteome</keyword>
<sequence>HSWCVKKSNNRAMSQQLEADEDLDVEDKPFKESLGVLVKNCNMLHNIVGPACIFLKQGFAQTLVCNRKSQKCAHCVLPQPKCNFFHSCRFIFIPTLWLTLLHFTSCVIPPLH</sequence>
<dbReference type="Proteomes" id="UP000005207">
    <property type="component" value="Linkage group LG2"/>
</dbReference>
<dbReference type="GeneTree" id="ENSGT00940000178786"/>